<dbReference type="Pfam" id="PF00072">
    <property type="entry name" value="Response_reg"/>
    <property type="match status" value="1"/>
</dbReference>
<keyword evidence="1" id="KW-0597">Phosphoprotein</keyword>
<dbReference type="PANTHER" id="PTHR43081">
    <property type="entry name" value="ADENYLATE CYCLASE, TERMINAL-DIFFERENTIATION SPECIFIC-RELATED"/>
    <property type="match status" value="1"/>
</dbReference>
<dbReference type="Gene3D" id="3.40.50.2300">
    <property type="match status" value="1"/>
</dbReference>
<dbReference type="SUPFAM" id="SSF52172">
    <property type="entry name" value="CheY-like"/>
    <property type="match status" value="1"/>
</dbReference>
<dbReference type="Pfam" id="PF00211">
    <property type="entry name" value="Guanylate_cyc"/>
    <property type="match status" value="1"/>
</dbReference>
<dbReference type="InterPro" id="IPR001054">
    <property type="entry name" value="A/G_cyclase"/>
</dbReference>
<dbReference type="SUPFAM" id="SSF55073">
    <property type="entry name" value="Nucleotide cyclase"/>
    <property type="match status" value="1"/>
</dbReference>
<organism evidence="4 5">
    <name type="scientific">Marinobacterium aestuariivivens</name>
    <dbReference type="NCBI Taxonomy" id="1698799"/>
    <lineage>
        <taxon>Bacteria</taxon>
        <taxon>Pseudomonadati</taxon>
        <taxon>Pseudomonadota</taxon>
        <taxon>Gammaproteobacteria</taxon>
        <taxon>Oceanospirillales</taxon>
        <taxon>Oceanospirillaceae</taxon>
        <taxon>Marinobacterium</taxon>
    </lineage>
</organism>
<accession>A0ABW2A7A3</accession>
<sequence length="340" mass="38148">MNQLPDNFRILIVDDTPKNIQVLGTLLKQEGYQINVARNGLQALDIVAKAPPDLILLDVMMPELDGFETCRRLKQDAASRDIPVIFLTARTETEDIVQGFDVGAVDYVTKPFNPPELLSRVHTHLALQAARAKLQALSLKLSKYLPPQVYDSIFAGKTDARIESYTRDLTVMFSDIVGFTERAEKVDHRELTRWLNNYLNEMAQICARHGGTLDKFVGDSVIVFFGDPESRGIREDAVACARMALEMQQRARALNIDIRIGICSGECTVGNFGSDERMEYTILGKVVNTAARLEQHSEPGRILISESTRARIEAEMRCEPRGPIQVKGIDRPLATYWILD</sequence>
<dbReference type="CDD" id="cd07302">
    <property type="entry name" value="CHD"/>
    <property type="match status" value="1"/>
</dbReference>
<dbReference type="CDD" id="cd19920">
    <property type="entry name" value="REC_PA4781-like"/>
    <property type="match status" value="1"/>
</dbReference>
<evidence type="ECO:0000259" key="3">
    <source>
        <dbReference type="PROSITE" id="PS50125"/>
    </source>
</evidence>
<dbReference type="SMART" id="SM00044">
    <property type="entry name" value="CYCc"/>
    <property type="match status" value="1"/>
</dbReference>
<dbReference type="EMBL" id="JBHSWE010000001">
    <property type="protein sequence ID" value="MFC6673406.1"/>
    <property type="molecule type" value="Genomic_DNA"/>
</dbReference>
<feature type="domain" description="Guanylate cyclase" evidence="3">
    <location>
        <begin position="170"/>
        <end position="294"/>
    </location>
</feature>
<dbReference type="SMART" id="SM00448">
    <property type="entry name" value="REC"/>
    <property type="match status" value="1"/>
</dbReference>
<evidence type="ECO:0000259" key="2">
    <source>
        <dbReference type="PROSITE" id="PS50110"/>
    </source>
</evidence>
<dbReference type="PROSITE" id="PS50125">
    <property type="entry name" value="GUANYLATE_CYCLASE_2"/>
    <property type="match status" value="1"/>
</dbReference>
<evidence type="ECO:0000256" key="1">
    <source>
        <dbReference type="PROSITE-ProRule" id="PRU00169"/>
    </source>
</evidence>
<reference evidence="5" key="1">
    <citation type="journal article" date="2019" name="Int. J. Syst. Evol. Microbiol.">
        <title>The Global Catalogue of Microorganisms (GCM) 10K type strain sequencing project: providing services to taxonomists for standard genome sequencing and annotation.</title>
        <authorList>
            <consortium name="The Broad Institute Genomics Platform"/>
            <consortium name="The Broad Institute Genome Sequencing Center for Infectious Disease"/>
            <person name="Wu L."/>
            <person name="Ma J."/>
        </authorList>
    </citation>
    <scope>NUCLEOTIDE SEQUENCE [LARGE SCALE GENOMIC DNA]</scope>
    <source>
        <strain evidence="5">NBRC 111756</strain>
    </source>
</reference>
<evidence type="ECO:0000313" key="5">
    <source>
        <dbReference type="Proteomes" id="UP001596422"/>
    </source>
</evidence>
<dbReference type="InterPro" id="IPR001789">
    <property type="entry name" value="Sig_transdc_resp-reg_receiver"/>
</dbReference>
<feature type="domain" description="Response regulatory" evidence="2">
    <location>
        <begin position="9"/>
        <end position="125"/>
    </location>
</feature>
<keyword evidence="5" id="KW-1185">Reference proteome</keyword>
<dbReference type="Proteomes" id="UP001596422">
    <property type="component" value="Unassembled WGS sequence"/>
</dbReference>
<dbReference type="Gene3D" id="3.30.70.1230">
    <property type="entry name" value="Nucleotide cyclase"/>
    <property type="match status" value="1"/>
</dbReference>
<feature type="modified residue" description="4-aspartylphosphate" evidence="1">
    <location>
        <position position="58"/>
    </location>
</feature>
<gene>
    <name evidence="4" type="ORF">ACFQDL_27420</name>
</gene>
<proteinExistence type="predicted"/>
<dbReference type="PANTHER" id="PTHR43081:SF18">
    <property type="entry name" value="BLL7624 PROTEIN"/>
    <property type="match status" value="1"/>
</dbReference>
<evidence type="ECO:0000313" key="4">
    <source>
        <dbReference type="EMBL" id="MFC6673406.1"/>
    </source>
</evidence>
<dbReference type="PROSITE" id="PS50110">
    <property type="entry name" value="RESPONSE_REGULATORY"/>
    <property type="match status" value="1"/>
</dbReference>
<dbReference type="RefSeq" id="WP_379911767.1">
    <property type="nucleotide sequence ID" value="NZ_JBHSWE010000001.1"/>
</dbReference>
<comment type="caution">
    <text evidence="4">The sequence shown here is derived from an EMBL/GenBank/DDBJ whole genome shotgun (WGS) entry which is preliminary data.</text>
</comment>
<dbReference type="InterPro" id="IPR029787">
    <property type="entry name" value="Nucleotide_cyclase"/>
</dbReference>
<dbReference type="InterPro" id="IPR050697">
    <property type="entry name" value="Adenylyl/Guanylyl_Cyclase_3/4"/>
</dbReference>
<protein>
    <submittedName>
        <fullName evidence="4">Adenylate/guanylate cyclase domain-containing protein</fullName>
    </submittedName>
</protein>
<dbReference type="InterPro" id="IPR011006">
    <property type="entry name" value="CheY-like_superfamily"/>
</dbReference>
<name>A0ABW2A7A3_9GAMM</name>